<keyword evidence="3" id="KW-0238">DNA-binding</keyword>
<accession>A0ABW4YQC4</accession>
<name>A0ABW4YQC4_9BACL</name>
<evidence type="ECO:0000256" key="2">
    <source>
        <dbReference type="ARBA" id="ARBA00023015"/>
    </source>
</evidence>
<dbReference type="Proteomes" id="UP001597362">
    <property type="component" value="Unassembled WGS sequence"/>
</dbReference>
<evidence type="ECO:0000313" key="7">
    <source>
        <dbReference type="Proteomes" id="UP001597362"/>
    </source>
</evidence>
<dbReference type="Gene3D" id="1.10.10.10">
    <property type="entry name" value="Winged helix-like DNA-binding domain superfamily/Winged helix DNA-binding domain"/>
    <property type="match status" value="1"/>
</dbReference>
<dbReference type="PRINTS" id="PR00039">
    <property type="entry name" value="HTHLYSR"/>
</dbReference>
<dbReference type="Gene3D" id="3.40.190.290">
    <property type="match status" value="1"/>
</dbReference>
<evidence type="ECO:0000256" key="3">
    <source>
        <dbReference type="ARBA" id="ARBA00023125"/>
    </source>
</evidence>
<dbReference type="SUPFAM" id="SSF53850">
    <property type="entry name" value="Periplasmic binding protein-like II"/>
    <property type="match status" value="1"/>
</dbReference>
<dbReference type="InterPro" id="IPR005119">
    <property type="entry name" value="LysR_subst-bd"/>
</dbReference>
<dbReference type="RefSeq" id="WP_377774927.1">
    <property type="nucleotide sequence ID" value="NZ_JBHUHO010000046.1"/>
</dbReference>
<evidence type="ECO:0000313" key="6">
    <source>
        <dbReference type="EMBL" id="MFD2117679.1"/>
    </source>
</evidence>
<keyword evidence="2" id="KW-0805">Transcription regulation</keyword>
<feature type="domain" description="HTH lysR-type" evidence="5">
    <location>
        <begin position="1"/>
        <end position="57"/>
    </location>
</feature>
<dbReference type="Pfam" id="PF00126">
    <property type="entry name" value="HTH_1"/>
    <property type="match status" value="1"/>
</dbReference>
<dbReference type="EMBL" id="JBHUHO010000046">
    <property type="protein sequence ID" value="MFD2117679.1"/>
    <property type="molecule type" value="Genomic_DNA"/>
</dbReference>
<dbReference type="Pfam" id="PF03466">
    <property type="entry name" value="LysR_substrate"/>
    <property type="match status" value="1"/>
</dbReference>
<dbReference type="InterPro" id="IPR036388">
    <property type="entry name" value="WH-like_DNA-bd_sf"/>
</dbReference>
<evidence type="ECO:0000259" key="5">
    <source>
        <dbReference type="PROSITE" id="PS50931"/>
    </source>
</evidence>
<dbReference type="InterPro" id="IPR036390">
    <property type="entry name" value="WH_DNA-bd_sf"/>
</dbReference>
<comment type="similarity">
    <text evidence="1">Belongs to the LysR transcriptional regulatory family.</text>
</comment>
<dbReference type="PROSITE" id="PS50931">
    <property type="entry name" value="HTH_LYSR"/>
    <property type="match status" value="1"/>
</dbReference>
<dbReference type="PANTHER" id="PTHR30126">
    <property type="entry name" value="HTH-TYPE TRANSCRIPTIONAL REGULATOR"/>
    <property type="match status" value="1"/>
</dbReference>
<keyword evidence="4" id="KW-0804">Transcription</keyword>
<gene>
    <name evidence="6" type="ORF">ACFSJH_18275</name>
</gene>
<dbReference type="PANTHER" id="PTHR30126:SF40">
    <property type="entry name" value="HTH-TYPE TRANSCRIPTIONAL REGULATOR GLTR"/>
    <property type="match status" value="1"/>
</dbReference>
<organism evidence="6 7">
    <name type="scientific">Paenibacillus yanchengensis</name>
    <dbReference type="NCBI Taxonomy" id="2035833"/>
    <lineage>
        <taxon>Bacteria</taxon>
        <taxon>Bacillati</taxon>
        <taxon>Bacillota</taxon>
        <taxon>Bacilli</taxon>
        <taxon>Bacillales</taxon>
        <taxon>Paenibacillaceae</taxon>
        <taxon>Paenibacillus</taxon>
    </lineage>
</organism>
<evidence type="ECO:0000256" key="4">
    <source>
        <dbReference type="ARBA" id="ARBA00023163"/>
    </source>
</evidence>
<evidence type="ECO:0000256" key="1">
    <source>
        <dbReference type="ARBA" id="ARBA00009437"/>
    </source>
</evidence>
<comment type="caution">
    <text evidence="6">The sequence shown here is derived from an EMBL/GenBank/DDBJ whole genome shotgun (WGS) entry which is preliminary data.</text>
</comment>
<sequence>MIEELHMFALIVEHSSMNKAANVLNISQPALSRRLAKLEQEIGVDLFDRIGKRLELTRVGQLTYEYALELRQKHHKFMQSVAEFVHTERSHLTIGASLTTLQTTLPDIIQALTVNNPNIDIKAITGKTHEIVSYVRDHKVDIGIVASGVEDPLLHSTPLFHDHLVLVVPRNVLQAPPEKFSILDLNHLPMILFSKGTWYRVLTDELFEKYQLAPDVRMEIDSFEAILRLLHTCRAATLLPRSYMRQQLLLDNELAVINIGELENTKRTTSLIHLSPETMNPSVQLWVKQIASLFDSPTH</sequence>
<dbReference type="SUPFAM" id="SSF46785">
    <property type="entry name" value="Winged helix' DNA-binding domain"/>
    <property type="match status" value="1"/>
</dbReference>
<proteinExistence type="inferred from homology"/>
<dbReference type="InterPro" id="IPR000847">
    <property type="entry name" value="LysR_HTH_N"/>
</dbReference>
<protein>
    <submittedName>
        <fullName evidence="6">LysR family transcriptional regulator</fullName>
    </submittedName>
</protein>
<dbReference type="CDD" id="cd05466">
    <property type="entry name" value="PBP2_LTTR_substrate"/>
    <property type="match status" value="1"/>
</dbReference>
<reference evidence="7" key="1">
    <citation type="journal article" date="2019" name="Int. J. Syst. Evol. Microbiol.">
        <title>The Global Catalogue of Microorganisms (GCM) 10K type strain sequencing project: providing services to taxonomists for standard genome sequencing and annotation.</title>
        <authorList>
            <consortium name="The Broad Institute Genomics Platform"/>
            <consortium name="The Broad Institute Genome Sequencing Center for Infectious Disease"/>
            <person name="Wu L."/>
            <person name="Ma J."/>
        </authorList>
    </citation>
    <scope>NUCLEOTIDE SEQUENCE [LARGE SCALE GENOMIC DNA]</scope>
    <source>
        <strain evidence="7">GH52</strain>
    </source>
</reference>
<keyword evidence="7" id="KW-1185">Reference proteome</keyword>